<dbReference type="CDD" id="cd10448">
    <property type="entry name" value="GIY-YIG_unchar_3"/>
    <property type="match status" value="1"/>
</dbReference>
<reference evidence="3 4" key="1">
    <citation type="submission" date="2019-04" db="EMBL/GenBank/DDBJ databases">
        <title>Phreatobacter aquaticus sp. nov.</title>
        <authorList>
            <person name="Choi A."/>
        </authorList>
    </citation>
    <scope>NUCLEOTIDE SEQUENCE [LARGE SCALE GENOMIC DNA]</scope>
    <source>
        <strain evidence="3 4">KCTC 52518</strain>
    </source>
</reference>
<name>A0A4D7BEI4_9HYPH</name>
<protein>
    <submittedName>
        <fullName evidence="3">GIY-YIG nuclease family protein</fullName>
    </submittedName>
</protein>
<sequence length="105" mass="12016">MTNRPNGTLYTGVASDLSRRAWEHREGAMPGFTRRYGLKMLVFFERFEDIRDAIQREKNIKHWPRAWKVRLILAENPDWVDLDDQLGGRVPTGGVTDGWSSAVAG</sequence>
<comment type="similarity">
    <text evidence="1">Belongs to the UPF0213 family.</text>
</comment>
<evidence type="ECO:0000259" key="2">
    <source>
        <dbReference type="PROSITE" id="PS50164"/>
    </source>
</evidence>
<dbReference type="KEGG" id="pstg:E8M01_00460"/>
<dbReference type="SUPFAM" id="SSF82771">
    <property type="entry name" value="GIY-YIG endonuclease"/>
    <property type="match status" value="1"/>
</dbReference>
<dbReference type="Pfam" id="PF01541">
    <property type="entry name" value="GIY-YIG"/>
    <property type="match status" value="1"/>
</dbReference>
<feature type="domain" description="GIY-YIG" evidence="2">
    <location>
        <begin position="1"/>
        <end position="70"/>
    </location>
</feature>
<evidence type="ECO:0000313" key="4">
    <source>
        <dbReference type="Proteomes" id="UP000298781"/>
    </source>
</evidence>
<accession>A0A4D7BEI4</accession>
<dbReference type="InterPro" id="IPR050190">
    <property type="entry name" value="UPF0213_domain"/>
</dbReference>
<dbReference type="AlphaFoldDB" id="A0A4D7BEI4"/>
<dbReference type="PANTHER" id="PTHR34477">
    <property type="entry name" value="UPF0213 PROTEIN YHBQ"/>
    <property type="match status" value="1"/>
</dbReference>
<evidence type="ECO:0000256" key="1">
    <source>
        <dbReference type="ARBA" id="ARBA00007435"/>
    </source>
</evidence>
<dbReference type="InterPro" id="IPR000305">
    <property type="entry name" value="GIY-YIG_endonuc"/>
</dbReference>
<dbReference type="PANTHER" id="PTHR34477:SF5">
    <property type="entry name" value="BSL5627 PROTEIN"/>
    <property type="match status" value="1"/>
</dbReference>
<dbReference type="InterPro" id="IPR035901">
    <property type="entry name" value="GIY-YIG_endonuc_sf"/>
</dbReference>
<dbReference type="PROSITE" id="PS50164">
    <property type="entry name" value="GIY_YIG"/>
    <property type="match status" value="1"/>
</dbReference>
<gene>
    <name evidence="3" type="ORF">E8M01_00460</name>
</gene>
<dbReference type="EMBL" id="CP039690">
    <property type="protein sequence ID" value="QCI68965.1"/>
    <property type="molecule type" value="Genomic_DNA"/>
</dbReference>
<organism evidence="3 4">
    <name type="scientific">Phreatobacter stygius</name>
    <dbReference type="NCBI Taxonomy" id="1940610"/>
    <lineage>
        <taxon>Bacteria</taxon>
        <taxon>Pseudomonadati</taxon>
        <taxon>Pseudomonadota</taxon>
        <taxon>Alphaproteobacteria</taxon>
        <taxon>Hyphomicrobiales</taxon>
        <taxon>Phreatobacteraceae</taxon>
        <taxon>Phreatobacter</taxon>
    </lineage>
</organism>
<dbReference type="Proteomes" id="UP000298781">
    <property type="component" value="Chromosome"/>
</dbReference>
<evidence type="ECO:0000313" key="3">
    <source>
        <dbReference type="EMBL" id="QCI68965.1"/>
    </source>
</evidence>
<dbReference type="OrthoDB" id="287318at2"/>
<keyword evidence="4" id="KW-1185">Reference proteome</keyword>
<proteinExistence type="inferred from homology"/>
<dbReference type="Gene3D" id="3.40.1440.10">
    <property type="entry name" value="GIY-YIG endonuclease"/>
    <property type="match status" value="1"/>
</dbReference>